<name>A0A1S9PLI4_9SPHI</name>
<evidence type="ECO:0000313" key="4">
    <source>
        <dbReference type="EMBL" id="OOQ61801.1"/>
    </source>
</evidence>
<dbReference type="AlphaFoldDB" id="A0A1S9PLI4"/>
<keyword evidence="1" id="KW-0378">Hydrolase</keyword>
<dbReference type="OrthoDB" id="241638at2"/>
<dbReference type="Gene3D" id="2.120.10.30">
    <property type="entry name" value="TolB, C-terminal domain"/>
    <property type="match status" value="1"/>
</dbReference>
<evidence type="ECO:0000313" key="5">
    <source>
        <dbReference type="Proteomes" id="UP000189739"/>
    </source>
</evidence>
<dbReference type="STRING" id="1792845.BC343_01670"/>
<keyword evidence="5" id="KW-1185">Reference proteome</keyword>
<protein>
    <submittedName>
        <fullName evidence="4">Gluconolactonase</fullName>
    </submittedName>
</protein>
<reference evidence="4 5" key="1">
    <citation type="submission" date="2016-07" db="EMBL/GenBank/DDBJ databases">
        <title>Genomic analysis of zinc-resistant bacterium Mucilaginibacter pedocola TBZ30.</title>
        <authorList>
            <person name="Huang J."/>
            <person name="Tang J."/>
        </authorList>
    </citation>
    <scope>NUCLEOTIDE SEQUENCE [LARGE SCALE GENOMIC DNA]</scope>
    <source>
        <strain evidence="4 5">TBZ30</strain>
    </source>
</reference>
<feature type="signal peptide" evidence="2">
    <location>
        <begin position="1"/>
        <end position="20"/>
    </location>
</feature>
<dbReference type="PANTHER" id="PTHR47572">
    <property type="entry name" value="LIPOPROTEIN-RELATED"/>
    <property type="match status" value="1"/>
</dbReference>
<feature type="domain" description="SMP-30/Gluconolactonase/LRE-like region" evidence="3">
    <location>
        <begin position="41"/>
        <end position="282"/>
    </location>
</feature>
<dbReference type="GO" id="GO:0016787">
    <property type="term" value="F:hydrolase activity"/>
    <property type="evidence" value="ECO:0007669"/>
    <property type="project" value="UniProtKB-KW"/>
</dbReference>
<gene>
    <name evidence="4" type="ORF">BC343_01670</name>
</gene>
<dbReference type="InterPro" id="IPR013658">
    <property type="entry name" value="SGL"/>
</dbReference>
<evidence type="ECO:0000256" key="2">
    <source>
        <dbReference type="SAM" id="SignalP"/>
    </source>
</evidence>
<dbReference type="Proteomes" id="UP000189739">
    <property type="component" value="Unassembled WGS sequence"/>
</dbReference>
<keyword evidence="2" id="KW-0732">Signal</keyword>
<proteinExistence type="predicted"/>
<feature type="chain" id="PRO_5012887999" evidence="2">
    <location>
        <begin position="21"/>
        <end position="296"/>
    </location>
</feature>
<dbReference type="InterPro" id="IPR011042">
    <property type="entry name" value="6-blade_b-propeller_TolB-like"/>
</dbReference>
<dbReference type="RefSeq" id="WP_078345981.1">
    <property type="nucleotide sequence ID" value="NZ_MBTF01000001.1"/>
</dbReference>
<sequence>MKRICFLLLVLASAFGRAAAQELALYDTTEKPKLISKQFAFTEGPAVDKKGNIYFTDQPNNKIWKYDTEGKLSLYMDSAGRANGTYMDRKGNLIVCADEHDELWLVKNGKKQKVLLGDYKGKLLNGPNDLWIHPNGNIYFTDPYYQRPWWSRTKPDQDGQKVYYLPKGKAEAIMLEDGLKQPNGIVGSPDGKLLYVADIGGGKIYLFDIKADGTLTGNRVFANKGADGITLDEHGNLYLAGNGITVFNPEGKQIAHIDVPEPWTANLCFGGKNKDVLFITASKAIYTLQMKVRGVE</sequence>
<organism evidence="4 5">
    <name type="scientific">Mucilaginibacter pedocola</name>
    <dbReference type="NCBI Taxonomy" id="1792845"/>
    <lineage>
        <taxon>Bacteria</taxon>
        <taxon>Pseudomonadati</taxon>
        <taxon>Bacteroidota</taxon>
        <taxon>Sphingobacteriia</taxon>
        <taxon>Sphingobacteriales</taxon>
        <taxon>Sphingobacteriaceae</taxon>
        <taxon>Mucilaginibacter</taxon>
    </lineage>
</organism>
<dbReference type="Pfam" id="PF08450">
    <property type="entry name" value="SGL"/>
    <property type="match status" value="1"/>
</dbReference>
<evidence type="ECO:0000256" key="1">
    <source>
        <dbReference type="ARBA" id="ARBA00022801"/>
    </source>
</evidence>
<comment type="caution">
    <text evidence="4">The sequence shown here is derived from an EMBL/GenBank/DDBJ whole genome shotgun (WGS) entry which is preliminary data.</text>
</comment>
<dbReference type="EMBL" id="MBTF01000001">
    <property type="protein sequence ID" value="OOQ61801.1"/>
    <property type="molecule type" value="Genomic_DNA"/>
</dbReference>
<dbReference type="SUPFAM" id="SSF63829">
    <property type="entry name" value="Calcium-dependent phosphotriesterase"/>
    <property type="match status" value="1"/>
</dbReference>
<evidence type="ECO:0000259" key="3">
    <source>
        <dbReference type="Pfam" id="PF08450"/>
    </source>
</evidence>
<accession>A0A1S9PLI4</accession>
<dbReference type="PANTHER" id="PTHR47572:SF4">
    <property type="entry name" value="LACTONASE DRP35"/>
    <property type="match status" value="1"/>
</dbReference>
<dbReference type="InterPro" id="IPR051262">
    <property type="entry name" value="SMP-30/CGR1_Lactonase"/>
</dbReference>